<evidence type="ECO:0000313" key="8">
    <source>
        <dbReference type="EMBL" id="KXA18200.1"/>
    </source>
</evidence>
<feature type="transmembrane region" description="Helical" evidence="6">
    <location>
        <begin position="387"/>
        <end position="409"/>
    </location>
</feature>
<evidence type="ECO:0000256" key="3">
    <source>
        <dbReference type="ARBA" id="ARBA00022692"/>
    </source>
</evidence>
<evidence type="ECO:0000259" key="7">
    <source>
        <dbReference type="Pfam" id="PF03772"/>
    </source>
</evidence>
<reference evidence="8 9" key="1">
    <citation type="submission" date="2016-01" db="EMBL/GenBank/DDBJ databases">
        <authorList>
            <person name="Oliw E.H."/>
        </authorList>
    </citation>
    <scope>NUCLEOTIDE SEQUENCE [LARGE SCALE GENOMIC DNA]</scope>
    <source>
        <strain evidence="8 9">PSS_7772B</strain>
    </source>
</reference>
<sequence length="575" mass="64552">MIPVAAACWMGCLVGRWCWKVHMMHGVVTVFAGVVAVFIIAFLTWSILRVIINSNMQCTHTYVSMLRAALSSVRYQCFTWHRTISLVLHICAVACMLSYLTQCVLSQDVVMREIHKVNIAQVGYARRNSNQAYHIAEVTMVTPMRTSRSFNGDCQATVQVHYFAKQKSYVQARLYAYSPICEQLNYGSRIRLPVSVKASRFDSSKPELHVEKTQRNLHVVQGSDFWHRAVSDLWKSFYDVTNKLDMQGRMLVPGVTVGMLGQEYVPAEETSSLDPIDETYATMMRRHFQHAGIMHVMAVSGGHFLLLSMIIRRCCAYFLLPRWIMSFIQIVFQIVLAAIVYPSASVLRALVMGIISAVAWCCKRPYQSASALSWTVIGVLTCNPSYAWDYAFALSSAATLGIVMMGVPLSQTLTQYMPSCVASALAITFSAQCWTMPVQILMQPEVSFMAIPANIMVAPLMDWATVCGLISLVCAVFYAGVSLIFAQLASIATSLMEQCAYWCDEVSFGVFPWVRGALGAWVMACVEFTIFAVFMLAFRAFHNRYYIQRLRIVGQLWAASAKRTVSDTARIFEEE</sequence>
<feature type="transmembrane region" description="Helical" evidence="6">
    <location>
        <begin position="463"/>
        <end position="486"/>
    </location>
</feature>
<organism evidence="8 9">
    <name type="scientific">Gardnerella vaginalis</name>
    <dbReference type="NCBI Taxonomy" id="2702"/>
    <lineage>
        <taxon>Bacteria</taxon>
        <taxon>Bacillati</taxon>
        <taxon>Actinomycetota</taxon>
        <taxon>Actinomycetes</taxon>
        <taxon>Bifidobacteriales</taxon>
        <taxon>Bifidobacteriaceae</taxon>
        <taxon>Gardnerella</taxon>
    </lineage>
</organism>
<evidence type="ECO:0000256" key="6">
    <source>
        <dbReference type="SAM" id="Phobius"/>
    </source>
</evidence>
<dbReference type="NCBIfam" id="TIGR00360">
    <property type="entry name" value="ComEC_N-term"/>
    <property type="match status" value="1"/>
</dbReference>
<keyword evidence="4 6" id="KW-1133">Transmembrane helix</keyword>
<dbReference type="Pfam" id="PF03772">
    <property type="entry name" value="Competence"/>
    <property type="match status" value="1"/>
</dbReference>
<evidence type="ECO:0000256" key="5">
    <source>
        <dbReference type="ARBA" id="ARBA00023136"/>
    </source>
</evidence>
<protein>
    <submittedName>
        <fullName evidence="8">ComEC/Rec2-like protein</fullName>
    </submittedName>
</protein>
<keyword evidence="2" id="KW-1003">Cell membrane</keyword>
<gene>
    <name evidence="8" type="ORF">HMPREF3208_01394</name>
</gene>
<comment type="subcellular location">
    <subcellularLocation>
        <location evidence="1">Cell membrane</location>
        <topology evidence="1">Multi-pass membrane protein</topology>
    </subcellularLocation>
</comment>
<name>A0A133NPG5_GARVA</name>
<feature type="transmembrane region" description="Helical" evidence="6">
    <location>
        <begin position="83"/>
        <end position="101"/>
    </location>
</feature>
<dbReference type="OrthoDB" id="7177610at2"/>
<evidence type="ECO:0000256" key="4">
    <source>
        <dbReference type="ARBA" id="ARBA00022989"/>
    </source>
</evidence>
<dbReference type="EMBL" id="LRQB01000101">
    <property type="protein sequence ID" value="KXA18200.1"/>
    <property type="molecule type" value="Genomic_DNA"/>
</dbReference>
<dbReference type="PATRIC" id="fig|2702.100.peg.1383"/>
<feature type="domain" description="ComEC/Rec2-related protein" evidence="7">
    <location>
        <begin position="283"/>
        <end position="533"/>
    </location>
</feature>
<feature type="transmembrane region" description="Helical" evidence="6">
    <location>
        <begin position="28"/>
        <end position="48"/>
    </location>
</feature>
<feature type="transmembrane region" description="Helical" evidence="6">
    <location>
        <begin position="323"/>
        <end position="341"/>
    </location>
</feature>
<accession>A0A133NPG5</accession>
<dbReference type="GO" id="GO:0005886">
    <property type="term" value="C:plasma membrane"/>
    <property type="evidence" value="ECO:0007669"/>
    <property type="project" value="UniProtKB-SubCell"/>
</dbReference>
<evidence type="ECO:0000256" key="2">
    <source>
        <dbReference type="ARBA" id="ARBA00022475"/>
    </source>
</evidence>
<dbReference type="PANTHER" id="PTHR30619:SF7">
    <property type="entry name" value="BETA-LACTAMASE DOMAIN PROTEIN"/>
    <property type="match status" value="1"/>
</dbReference>
<dbReference type="PANTHER" id="PTHR30619">
    <property type="entry name" value="DNA INTERNALIZATION/COMPETENCE PROTEIN COMEC/REC2"/>
    <property type="match status" value="1"/>
</dbReference>
<dbReference type="Proteomes" id="UP000070687">
    <property type="component" value="Unassembled WGS sequence"/>
</dbReference>
<feature type="transmembrane region" description="Helical" evidence="6">
    <location>
        <begin position="518"/>
        <end position="541"/>
    </location>
</feature>
<keyword evidence="5 6" id="KW-0472">Membrane</keyword>
<keyword evidence="3 6" id="KW-0812">Transmembrane</keyword>
<dbReference type="InterPro" id="IPR052159">
    <property type="entry name" value="Competence_DNA_uptake"/>
</dbReference>
<feature type="transmembrane region" description="Helical" evidence="6">
    <location>
        <begin position="292"/>
        <end position="311"/>
    </location>
</feature>
<evidence type="ECO:0000313" key="9">
    <source>
        <dbReference type="Proteomes" id="UP000070687"/>
    </source>
</evidence>
<dbReference type="AlphaFoldDB" id="A0A133NPG5"/>
<dbReference type="InterPro" id="IPR004477">
    <property type="entry name" value="ComEC_N"/>
</dbReference>
<proteinExistence type="predicted"/>
<comment type="caution">
    <text evidence="8">The sequence shown here is derived from an EMBL/GenBank/DDBJ whole genome shotgun (WGS) entry which is preliminary data.</text>
</comment>
<evidence type="ECO:0000256" key="1">
    <source>
        <dbReference type="ARBA" id="ARBA00004651"/>
    </source>
</evidence>